<dbReference type="Gene3D" id="1.10.150.900">
    <property type="match status" value="1"/>
</dbReference>
<reference evidence="1" key="1">
    <citation type="submission" date="2018-05" db="EMBL/GenBank/DDBJ databases">
        <authorList>
            <person name="Lanie J.A."/>
            <person name="Ng W.-L."/>
            <person name="Kazmierczak K.M."/>
            <person name="Andrzejewski T.M."/>
            <person name="Davidsen T.M."/>
            <person name="Wayne K.J."/>
            <person name="Tettelin H."/>
            <person name="Glass J.I."/>
            <person name="Rusch D."/>
            <person name="Podicherti R."/>
            <person name="Tsui H.-C.T."/>
            <person name="Winkler M.E."/>
        </authorList>
    </citation>
    <scope>NUCLEOTIDE SEQUENCE</scope>
</reference>
<dbReference type="SUPFAM" id="SSF53187">
    <property type="entry name" value="Zn-dependent exopeptidases"/>
    <property type="match status" value="1"/>
</dbReference>
<accession>A0A381PIJ3</accession>
<dbReference type="EMBL" id="UINC01000994">
    <property type="protein sequence ID" value="SUZ66826.1"/>
    <property type="molecule type" value="Genomic_DNA"/>
</dbReference>
<protein>
    <submittedName>
        <fullName evidence="1">Uncharacterized protein</fullName>
    </submittedName>
</protein>
<name>A0A381PIJ3_9ZZZZ</name>
<sequence length="124" mass="13162">MSELRGIDGPAFEIEVLSHDSGLQRPDLGLFETLSDVLKESDPDGIPVPMPGATDGRLFARLGIQNYGLLPMLLPETLDFVATIHGPDERVPVAKINFGASAITACSKGMDAPCSPAWAMPESV</sequence>
<evidence type="ECO:0000313" key="1">
    <source>
        <dbReference type="EMBL" id="SUZ66826.1"/>
    </source>
</evidence>
<dbReference type="AlphaFoldDB" id="A0A381PIJ3"/>
<organism evidence="1">
    <name type="scientific">marine metagenome</name>
    <dbReference type="NCBI Taxonomy" id="408172"/>
    <lineage>
        <taxon>unclassified sequences</taxon>
        <taxon>metagenomes</taxon>
        <taxon>ecological metagenomes</taxon>
    </lineage>
</organism>
<gene>
    <name evidence="1" type="ORF">METZ01_LOCUS19680</name>
</gene>
<proteinExistence type="predicted"/>